<dbReference type="GO" id="GO:0003677">
    <property type="term" value="F:DNA binding"/>
    <property type="evidence" value="ECO:0007669"/>
    <property type="project" value="UniProtKB-KW"/>
</dbReference>
<keyword evidence="3" id="KW-1185">Reference proteome</keyword>
<gene>
    <name evidence="2" type="ORF">TJEJU_2299</name>
</gene>
<accession>A0A238UBY3</accession>
<dbReference type="PIRSF" id="PIRSF035009">
    <property type="entry name" value="UCP035009_HSDR_N"/>
    <property type="match status" value="1"/>
</dbReference>
<dbReference type="GO" id="GO:0009035">
    <property type="term" value="F:type I site-specific deoxyribonuclease activity"/>
    <property type="evidence" value="ECO:0007669"/>
    <property type="project" value="UniProtKB-EC"/>
</dbReference>
<dbReference type="InterPro" id="IPR007409">
    <property type="entry name" value="Restrct_endonuc_type1_HsdR_N"/>
</dbReference>
<dbReference type="Proteomes" id="UP000215214">
    <property type="component" value="Chromosome TJEJU"/>
</dbReference>
<proteinExistence type="predicted"/>
<dbReference type="EMBL" id="LT899436">
    <property type="protein sequence ID" value="SNR15984.1"/>
    <property type="molecule type" value="Genomic_DNA"/>
</dbReference>
<keyword evidence="2" id="KW-0255">Endonuclease</keyword>
<reference evidence="2 3" key="1">
    <citation type="submission" date="2017-07" db="EMBL/GenBank/DDBJ databases">
        <authorList>
            <person name="Sun Z.S."/>
            <person name="Albrecht U."/>
            <person name="Echele G."/>
            <person name="Lee C.C."/>
        </authorList>
    </citation>
    <scope>NUCLEOTIDE SEQUENCE [LARGE SCALE GENOMIC DNA]</scope>
    <source>
        <strain evidence="3">type strain: KCTC 22618</strain>
    </source>
</reference>
<protein>
    <submittedName>
        <fullName evidence="2">Restriction endonuclease, type I, EcoRI, R subunit/Type III</fullName>
    </submittedName>
</protein>
<dbReference type="GO" id="GO:0009307">
    <property type="term" value="P:DNA restriction-modification system"/>
    <property type="evidence" value="ECO:0007669"/>
    <property type="project" value="UniProtKB-KW"/>
</dbReference>
<dbReference type="RefSeq" id="WP_095072188.1">
    <property type="nucleotide sequence ID" value="NZ_LT899436.1"/>
</dbReference>
<dbReference type="Pfam" id="PF04313">
    <property type="entry name" value="HSDR_N"/>
    <property type="match status" value="1"/>
</dbReference>
<dbReference type="Gene3D" id="3.90.1570.30">
    <property type="match status" value="1"/>
</dbReference>
<feature type="domain" description="Restriction endonuclease type I HsdR N-terminal" evidence="1">
    <location>
        <begin position="61"/>
        <end position="125"/>
    </location>
</feature>
<keyword evidence="2" id="KW-0378">Hydrolase</keyword>
<organism evidence="2 3">
    <name type="scientific">Tenacibaculum jejuense</name>
    <dbReference type="NCBI Taxonomy" id="584609"/>
    <lineage>
        <taxon>Bacteria</taxon>
        <taxon>Pseudomonadati</taxon>
        <taxon>Bacteroidota</taxon>
        <taxon>Flavobacteriia</taxon>
        <taxon>Flavobacteriales</taxon>
        <taxon>Flavobacteriaceae</taxon>
        <taxon>Tenacibaculum</taxon>
    </lineage>
</organism>
<dbReference type="KEGG" id="tje:TJEJU_2299"/>
<evidence type="ECO:0000259" key="1">
    <source>
        <dbReference type="Pfam" id="PF04313"/>
    </source>
</evidence>
<name>A0A238UBY3_9FLAO</name>
<sequence>MEFINKLKDLSVRIDDLKDQIETEEATKTAFVLPFIALLGYDIFNPTEIVPEFTADIGLKKGEKVDYAILKNGSPILIIECKYWKEDLTTHNSQLFRYFHSSKSKFALLTNGIDYKFFTDLEETNKMDEKPFLEFTITKLKESIINEILKFHKTKFDIEQIASNASSLKYSKEIKKIFTSQLQNPDSDFVRFFSSRIYSGRQTEKVLDQFKDLVTKSMNQFISEKVNDRLQSALNKEDEKQIEEEKEPEIESKIITTEEEMQGFRIVVAILSRKLAVERIAFRDTQSYFGILLDDNNRKPLCRLHFNGKNKYLGVIDANKKETKYKIDIITDIYNHSTDLLKTYEYYEQFETETIS</sequence>
<evidence type="ECO:0000313" key="3">
    <source>
        <dbReference type="Proteomes" id="UP000215214"/>
    </source>
</evidence>
<dbReference type="InterPro" id="IPR017035">
    <property type="entry name" value="UCP035009_HsdR_All3000-type"/>
</dbReference>
<dbReference type="OrthoDB" id="9148007at2"/>
<dbReference type="GO" id="GO:0005524">
    <property type="term" value="F:ATP binding"/>
    <property type="evidence" value="ECO:0007669"/>
    <property type="project" value="UniProtKB-KW"/>
</dbReference>
<evidence type="ECO:0000313" key="2">
    <source>
        <dbReference type="EMBL" id="SNR15984.1"/>
    </source>
</evidence>
<keyword evidence="2" id="KW-0540">Nuclease</keyword>
<dbReference type="AlphaFoldDB" id="A0A238UBY3"/>